<proteinExistence type="predicted"/>
<accession>A0A515ESC9</accession>
<protein>
    <submittedName>
        <fullName evidence="2">Uncharacterized protein</fullName>
    </submittedName>
</protein>
<dbReference type="RefSeq" id="WP_142812694.1">
    <property type="nucleotide sequence ID" value="NZ_CP036282.1"/>
</dbReference>
<organism evidence="2 3">
    <name type="scientific">Rhodoferax aquaticus</name>
    <dbReference type="NCBI Taxonomy" id="2527691"/>
    <lineage>
        <taxon>Bacteria</taxon>
        <taxon>Pseudomonadati</taxon>
        <taxon>Pseudomonadota</taxon>
        <taxon>Betaproteobacteria</taxon>
        <taxon>Burkholderiales</taxon>
        <taxon>Comamonadaceae</taxon>
        <taxon>Rhodoferax</taxon>
    </lineage>
</organism>
<reference evidence="3" key="1">
    <citation type="submission" date="2019-02" db="EMBL/GenBank/DDBJ databases">
        <title>Complete genome sequence of Rhodoferax sp. Gr-4.</title>
        <authorList>
            <person name="Jin L."/>
        </authorList>
    </citation>
    <scope>NUCLEOTIDE SEQUENCE [LARGE SCALE GENOMIC DNA]</scope>
    <source>
        <strain evidence="3">Gr-4</strain>
    </source>
</reference>
<evidence type="ECO:0000313" key="2">
    <source>
        <dbReference type="EMBL" id="QDL55538.1"/>
    </source>
</evidence>
<dbReference type="EMBL" id="CP036282">
    <property type="protein sequence ID" value="QDL55538.1"/>
    <property type="molecule type" value="Genomic_DNA"/>
</dbReference>
<dbReference type="AlphaFoldDB" id="A0A515ESC9"/>
<feature type="compositionally biased region" description="Basic and acidic residues" evidence="1">
    <location>
        <begin position="46"/>
        <end position="56"/>
    </location>
</feature>
<dbReference type="KEGG" id="rhg:EXZ61_15895"/>
<reference evidence="3" key="2">
    <citation type="journal article" date="2020" name="Int. J. Syst. Evol. Microbiol.">
        <title>Genomic insights into a novel species Rhodoferax aquaticus sp. nov., isolated from freshwater.</title>
        <authorList>
            <person name="Li T."/>
            <person name="Zhuo Y."/>
            <person name="Jin C.Z."/>
            <person name="Wu X."/>
            <person name="Ko S.R."/>
            <person name="Jin F.J."/>
            <person name="Ahn C.Y."/>
            <person name="Oh H.M."/>
            <person name="Lee H.G."/>
            <person name="Jin L."/>
        </authorList>
    </citation>
    <scope>NUCLEOTIDE SEQUENCE [LARGE SCALE GENOMIC DNA]</scope>
    <source>
        <strain evidence="3">Gr-4</strain>
    </source>
</reference>
<feature type="region of interest" description="Disordered" evidence="1">
    <location>
        <begin position="46"/>
        <end position="98"/>
    </location>
</feature>
<name>A0A515ESC9_9BURK</name>
<gene>
    <name evidence="2" type="ORF">EXZ61_15895</name>
</gene>
<evidence type="ECO:0000256" key="1">
    <source>
        <dbReference type="SAM" id="MobiDB-lite"/>
    </source>
</evidence>
<evidence type="ECO:0000313" key="3">
    <source>
        <dbReference type="Proteomes" id="UP000317365"/>
    </source>
</evidence>
<sequence length="98" mass="10384">MGDLADAVWRCPTLAAGYLRRRLNCGIAGPVLSTLCGLAKKPERRERLEPHGRVEPECWGLGRGDTVAPPAHSSSTNTGLPGAARRPMAVNPLVEGTV</sequence>
<dbReference type="Proteomes" id="UP000317365">
    <property type="component" value="Chromosome"/>
</dbReference>
<keyword evidence="3" id="KW-1185">Reference proteome</keyword>